<dbReference type="EMBL" id="GEBQ01025923">
    <property type="protein sequence ID" value="JAT14054.1"/>
    <property type="molecule type" value="Transcribed_RNA"/>
</dbReference>
<proteinExistence type="predicted"/>
<name>A0A1B6KS22_9HEMI</name>
<protein>
    <recommendedName>
        <fullName evidence="2">CNH domain-containing protein</fullName>
    </recommendedName>
</protein>
<reference evidence="1" key="1">
    <citation type="submission" date="2015-11" db="EMBL/GenBank/DDBJ databases">
        <title>De novo transcriptome assembly of four potential Pierce s Disease insect vectors from Arizona vineyards.</title>
        <authorList>
            <person name="Tassone E.E."/>
        </authorList>
    </citation>
    <scope>NUCLEOTIDE SEQUENCE</scope>
</reference>
<sequence length="177" mass="20838">MKSGPIDDDEEVSYDYNDLIVRRVSGELLTTFGKSMLIIVEEEYVVYRPPLNESYIHIWTHRIPDDGLRTIVLPPGKYIAAEMSSKLMLVLSNRDCFRVIDIQKAILLYEVEFDNLHPSKFIYSKVWVNSSHYILLRYSLKPKQHQRSSELFPYIESRFRDITIMNSLQSTFRPTLE</sequence>
<accession>A0A1B6KS22</accession>
<gene>
    <name evidence="1" type="ORF">g.49804</name>
</gene>
<evidence type="ECO:0000313" key="1">
    <source>
        <dbReference type="EMBL" id="JAT14054.1"/>
    </source>
</evidence>
<dbReference type="AlphaFoldDB" id="A0A1B6KS22"/>
<feature type="non-terminal residue" evidence="1">
    <location>
        <position position="177"/>
    </location>
</feature>
<evidence type="ECO:0008006" key="2">
    <source>
        <dbReference type="Google" id="ProtNLM"/>
    </source>
</evidence>
<organism evidence="1">
    <name type="scientific">Graphocephala atropunctata</name>
    <dbReference type="NCBI Taxonomy" id="36148"/>
    <lineage>
        <taxon>Eukaryota</taxon>
        <taxon>Metazoa</taxon>
        <taxon>Ecdysozoa</taxon>
        <taxon>Arthropoda</taxon>
        <taxon>Hexapoda</taxon>
        <taxon>Insecta</taxon>
        <taxon>Pterygota</taxon>
        <taxon>Neoptera</taxon>
        <taxon>Paraneoptera</taxon>
        <taxon>Hemiptera</taxon>
        <taxon>Auchenorrhyncha</taxon>
        <taxon>Membracoidea</taxon>
        <taxon>Cicadellidae</taxon>
        <taxon>Cicadellinae</taxon>
        <taxon>Cicadellini</taxon>
        <taxon>Graphocephala</taxon>
    </lineage>
</organism>